<dbReference type="Pfam" id="PF13432">
    <property type="entry name" value="TPR_16"/>
    <property type="match status" value="1"/>
</dbReference>
<dbReference type="PROSITE" id="PS50293">
    <property type="entry name" value="TPR_REGION"/>
    <property type="match status" value="1"/>
</dbReference>
<feature type="repeat" description="TPR" evidence="3">
    <location>
        <begin position="98"/>
        <end position="131"/>
    </location>
</feature>
<feature type="repeat" description="TPR" evidence="3">
    <location>
        <begin position="64"/>
        <end position="97"/>
    </location>
</feature>
<protein>
    <submittedName>
        <fullName evidence="4">Tetratricopeptide repeat protein</fullName>
    </submittedName>
</protein>
<keyword evidence="2 3" id="KW-0802">TPR repeat</keyword>
<dbReference type="SUPFAM" id="SSF48452">
    <property type="entry name" value="TPR-like"/>
    <property type="match status" value="1"/>
</dbReference>
<name>A0A9J7ATL8_9PROT</name>
<organism evidence="4 5">
    <name type="scientific">Nisaea acidiphila</name>
    <dbReference type="NCBI Taxonomy" id="1862145"/>
    <lineage>
        <taxon>Bacteria</taxon>
        <taxon>Pseudomonadati</taxon>
        <taxon>Pseudomonadota</taxon>
        <taxon>Alphaproteobacteria</taxon>
        <taxon>Rhodospirillales</taxon>
        <taxon>Thalassobaculaceae</taxon>
        <taxon>Nisaea</taxon>
    </lineage>
</organism>
<dbReference type="Gene3D" id="1.25.40.10">
    <property type="entry name" value="Tetratricopeptide repeat domain"/>
    <property type="match status" value="2"/>
</dbReference>
<dbReference type="Pfam" id="PF13424">
    <property type="entry name" value="TPR_12"/>
    <property type="match status" value="1"/>
</dbReference>
<gene>
    <name evidence="4" type="ORF">NUH88_02195</name>
</gene>
<dbReference type="Proteomes" id="UP001060336">
    <property type="component" value="Chromosome"/>
</dbReference>
<proteinExistence type="predicted"/>
<accession>A0A9J7ATL8</accession>
<dbReference type="Pfam" id="PF07719">
    <property type="entry name" value="TPR_2"/>
    <property type="match status" value="1"/>
</dbReference>
<dbReference type="PROSITE" id="PS50005">
    <property type="entry name" value="TPR"/>
    <property type="match status" value="3"/>
</dbReference>
<evidence type="ECO:0000256" key="2">
    <source>
        <dbReference type="ARBA" id="ARBA00022803"/>
    </source>
</evidence>
<dbReference type="InterPro" id="IPR019734">
    <property type="entry name" value="TPR_rpt"/>
</dbReference>
<dbReference type="KEGG" id="naci:NUH88_02195"/>
<feature type="repeat" description="TPR" evidence="3">
    <location>
        <begin position="173"/>
        <end position="206"/>
    </location>
</feature>
<dbReference type="RefSeq" id="WP_257769689.1">
    <property type="nucleotide sequence ID" value="NZ_CP102480.1"/>
</dbReference>
<dbReference type="InterPro" id="IPR050498">
    <property type="entry name" value="Ycf3"/>
</dbReference>
<dbReference type="SUPFAM" id="SSF53756">
    <property type="entry name" value="UDP-Glycosyltransferase/glycogen phosphorylase"/>
    <property type="match status" value="1"/>
</dbReference>
<dbReference type="AlphaFoldDB" id="A0A9J7ATL8"/>
<keyword evidence="5" id="KW-1185">Reference proteome</keyword>
<evidence type="ECO:0000256" key="1">
    <source>
        <dbReference type="ARBA" id="ARBA00022737"/>
    </source>
</evidence>
<evidence type="ECO:0000313" key="5">
    <source>
        <dbReference type="Proteomes" id="UP001060336"/>
    </source>
</evidence>
<sequence length="526" mass="59357">MERIESNTARVGQSPGFSFSGMVDTSRSRLSTLNNEAVKYLEQGKIEEARKLFTAILNEDEKNVHALHGVGVVAREMGRPKVAIELMKKALECDPRNAMIACNLGTIYEAEKDYEEALSWYKNSLKWGGKRLKAEGQDGIIHNNIGSVLSKLGRRTEALVSLRRALEVGVEFPEALTNIATMLADLGEFKQANGYYRRALELDPENAHAHHNFGSNLLRQGGWEEGWFHSEWRMVATNNGKPWRRFPQPLWNGQPFHGARVILYAEQGIGDEIRFASMVPEAIARGGEVVVECAPRLVNLFQRSFPEVRVVPSPYWPAEEGVEPFDIACPFGTLGRLFRPNKEAFPVHSGYLKPDPYFVELFRERLKEAGPGPYIGLCWRSGLGGAYRSEYYSGVEDMHTLLKIEGVTFVNLQYDARDDELEFMKSEFGVDLVRWDDVDLKIELEKAAGLTSCMDLVVSPATSVSTMSGALGVETIEFRPFPVPESYFKNGRCPWFPSVRYFSKRQSEKWSKVLRKIATEIEALKP</sequence>
<dbReference type="InterPro" id="IPR013105">
    <property type="entry name" value="TPR_2"/>
</dbReference>
<evidence type="ECO:0000313" key="4">
    <source>
        <dbReference type="EMBL" id="UUX50510.1"/>
    </source>
</evidence>
<dbReference type="SMART" id="SM00028">
    <property type="entry name" value="TPR"/>
    <property type="match status" value="5"/>
</dbReference>
<dbReference type="EMBL" id="CP102480">
    <property type="protein sequence ID" value="UUX50510.1"/>
    <property type="molecule type" value="Genomic_DNA"/>
</dbReference>
<dbReference type="InterPro" id="IPR011990">
    <property type="entry name" value="TPR-like_helical_dom_sf"/>
</dbReference>
<keyword evidence="1" id="KW-0677">Repeat</keyword>
<reference evidence="4" key="1">
    <citation type="submission" date="2022-08" db="EMBL/GenBank/DDBJ databases">
        <title>Nisaea acidiphila sp. nov., isolated from a marine algal debris and emended description of the genus Nisaea Urios et al. 2008.</title>
        <authorList>
            <person name="Kwon K."/>
        </authorList>
    </citation>
    <scope>NUCLEOTIDE SEQUENCE</scope>
    <source>
        <strain evidence="4">MEBiC11861</strain>
    </source>
</reference>
<dbReference type="PANTHER" id="PTHR44858">
    <property type="entry name" value="TETRATRICOPEPTIDE REPEAT PROTEIN 6"/>
    <property type="match status" value="1"/>
</dbReference>
<dbReference type="PANTHER" id="PTHR44858:SF1">
    <property type="entry name" value="UDP-N-ACETYLGLUCOSAMINE--PEPTIDE N-ACETYLGLUCOSAMINYLTRANSFERASE SPINDLY-RELATED"/>
    <property type="match status" value="1"/>
</dbReference>
<evidence type="ECO:0000256" key="3">
    <source>
        <dbReference type="PROSITE-ProRule" id="PRU00339"/>
    </source>
</evidence>